<keyword evidence="7" id="KW-0812">Transmembrane</keyword>
<name>A0A4Z1NM45_9PEZI</name>
<feature type="compositionally biased region" description="Basic residues" evidence="13">
    <location>
        <begin position="48"/>
        <end position="58"/>
    </location>
</feature>
<keyword evidence="9" id="KW-0460">Magnesium</keyword>
<protein>
    <recommendedName>
        <fullName evidence="5">ditrans,polycis-polyprenyl diphosphate synthase [(2E,6E)-farnesyldiphosphate specific]</fullName>
        <ecNumber evidence="5">2.5.1.87</ecNumber>
    </recommendedName>
</protein>
<sequence length="339" mass="38823">MLNPREHQAFHNSKSLDGKPITKEESEQIMQRFLPPTPIKATSNPLAKRQRSQRKRPGVRRALQSQLHFFVYSLIHLFFGLYVRARIAYHTIVDRVLAILYYHHRTPDLIRKDVRNLSKLPEHLSVILRFNPDEDRANALETLVHEVSEVTAWCASAGIPFLSVYERTGILKSYIPQTHNTVTRTLQAYFGNTPYSNCPTVSLRSPNQPTFSPPHTPPNHPDDTDHLPNHLTILLLSEEDGRSTLVDLTKTLAEMSQRNKIQPSDISAELIDAEISESVMGEPDLLLLFGPRVVLDGYPPWQVRLTEIYHVPDNTEGVGYQVFLRALHRFAKTQMRFGR</sequence>
<keyword evidence="10" id="KW-1133">Transmembrane helix</keyword>
<dbReference type="AlphaFoldDB" id="A0A4Z1NM45"/>
<evidence type="ECO:0000256" key="2">
    <source>
        <dbReference type="ARBA" id="ARBA00004586"/>
    </source>
</evidence>
<dbReference type="InterPro" id="IPR036424">
    <property type="entry name" value="UPP_synth-like_sf"/>
</dbReference>
<keyword evidence="15" id="KW-1185">Reference proteome</keyword>
<dbReference type="UniPathway" id="UPA00378"/>
<feature type="region of interest" description="Disordered" evidence="13">
    <location>
        <begin position="1"/>
        <end position="22"/>
    </location>
</feature>
<dbReference type="GO" id="GO:0045547">
    <property type="term" value="F:ditrans,polycis-polyprenyl diphosphate synthase [(2E,6E)-farnesyl diphosphate specific] activity"/>
    <property type="evidence" value="ECO:0007669"/>
    <property type="project" value="UniProtKB-EC"/>
</dbReference>
<feature type="region of interest" description="Disordered" evidence="13">
    <location>
        <begin position="36"/>
        <end position="58"/>
    </location>
</feature>
<dbReference type="InterPro" id="IPR038887">
    <property type="entry name" value="Nus1/NgBR"/>
</dbReference>
<evidence type="ECO:0000256" key="13">
    <source>
        <dbReference type="SAM" id="MobiDB-lite"/>
    </source>
</evidence>
<proteinExistence type="inferred from homology"/>
<evidence type="ECO:0000256" key="4">
    <source>
        <dbReference type="ARBA" id="ARBA00005432"/>
    </source>
</evidence>
<evidence type="ECO:0000256" key="3">
    <source>
        <dbReference type="ARBA" id="ARBA00004922"/>
    </source>
</evidence>
<evidence type="ECO:0000256" key="1">
    <source>
        <dbReference type="ARBA" id="ARBA00001946"/>
    </source>
</evidence>
<comment type="catalytic activity">
    <reaction evidence="12">
        <text>n isopentenyl diphosphate + (2E,6E)-farnesyl diphosphate = a di-trans,poly-cis-polyprenyl diphosphate + n diphosphate</text>
        <dbReference type="Rhea" id="RHEA:53008"/>
        <dbReference type="Rhea" id="RHEA-COMP:19494"/>
        <dbReference type="ChEBI" id="CHEBI:33019"/>
        <dbReference type="ChEBI" id="CHEBI:128769"/>
        <dbReference type="ChEBI" id="CHEBI:136960"/>
        <dbReference type="ChEBI" id="CHEBI:175763"/>
        <dbReference type="EC" id="2.5.1.87"/>
    </reaction>
</comment>
<dbReference type="GO" id="GO:0005789">
    <property type="term" value="C:endoplasmic reticulum membrane"/>
    <property type="evidence" value="ECO:0007669"/>
    <property type="project" value="UniProtKB-SubCell"/>
</dbReference>
<organism evidence="14 15">
    <name type="scientific">Venturia nashicola</name>
    <dbReference type="NCBI Taxonomy" id="86259"/>
    <lineage>
        <taxon>Eukaryota</taxon>
        <taxon>Fungi</taxon>
        <taxon>Dikarya</taxon>
        <taxon>Ascomycota</taxon>
        <taxon>Pezizomycotina</taxon>
        <taxon>Dothideomycetes</taxon>
        <taxon>Pleosporomycetidae</taxon>
        <taxon>Venturiales</taxon>
        <taxon>Venturiaceae</taxon>
        <taxon>Venturia</taxon>
    </lineage>
</organism>
<evidence type="ECO:0000313" key="15">
    <source>
        <dbReference type="Proteomes" id="UP000298493"/>
    </source>
</evidence>
<dbReference type="Proteomes" id="UP000298493">
    <property type="component" value="Unassembled WGS sequence"/>
</dbReference>
<comment type="caution">
    <text evidence="14">The sequence shown here is derived from an EMBL/GenBank/DDBJ whole genome shotgun (WGS) entry which is preliminary data.</text>
</comment>
<dbReference type="EMBL" id="SNSC02000017">
    <property type="protein sequence ID" value="TID16939.1"/>
    <property type="molecule type" value="Genomic_DNA"/>
</dbReference>
<dbReference type="Gene3D" id="3.40.1180.10">
    <property type="entry name" value="Decaprenyl diphosphate synthase-like"/>
    <property type="match status" value="1"/>
</dbReference>
<keyword evidence="11" id="KW-0472">Membrane</keyword>
<comment type="pathway">
    <text evidence="3">Protein modification; protein glycosylation.</text>
</comment>
<evidence type="ECO:0000256" key="12">
    <source>
        <dbReference type="ARBA" id="ARBA00047353"/>
    </source>
</evidence>
<keyword evidence="8" id="KW-0256">Endoplasmic reticulum</keyword>
<comment type="cofactor">
    <cofactor evidence="1">
        <name>Mg(2+)</name>
        <dbReference type="ChEBI" id="CHEBI:18420"/>
    </cofactor>
</comment>
<accession>A0A4Z1NM45</accession>
<dbReference type="GO" id="GO:1904423">
    <property type="term" value="C:dehydrodolichyl diphosphate synthase complex"/>
    <property type="evidence" value="ECO:0007669"/>
    <property type="project" value="InterPro"/>
</dbReference>
<dbReference type="PANTHER" id="PTHR21528:SF0">
    <property type="entry name" value="DEHYDRODOLICHYL DIPHOSPHATE SYNTHASE COMPLEX SUBUNIT NUS1"/>
    <property type="match status" value="1"/>
</dbReference>
<evidence type="ECO:0000313" key="14">
    <source>
        <dbReference type="EMBL" id="TID16939.1"/>
    </source>
</evidence>
<dbReference type="PANTHER" id="PTHR21528">
    <property type="entry name" value="DEHYDRODOLICHYL DIPHOSPHATE SYNTHASE COMPLEX SUBUNIT NUS1"/>
    <property type="match status" value="1"/>
</dbReference>
<dbReference type="EC" id="2.5.1.87" evidence="5"/>
<evidence type="ECO:0000256" key="7">
    <source>
        <dbReference type="ARBA" id="ARBA00022692"/>
    </source>
</evidence>
<dbReference type="STRING" id="86259.A0A4Z1NM45"/>
<evidence type="ECO:0000256" key="11">
    <source>
        <dbReference type="ARBA" id="ARBA00023136"/>
    </source>
</evidence>
<comment type="subcellular location">
    <subcellularLocation>
        <location evidence="2">Endoplasmic reticulum membrane</location>
    </subcellularLocation>
</comment>
<feature type="region of interest" description="Disordered" evidence="13">
    <location>
        <begin position="204"/>
        <end position="224"/>
    </location>
</feature>
<keyword evidence="6" id="KW-0808">Transferase</keyword>
<dbReference type="SUPFAM" id="SSF64005">
    <property type="entry name" value="Undecaprenyl diphosphate synthase"/>
    <property type="match status" value="1"/>
</dbReference>
<gene>
    <name evidence="14" type="ORF">E6O75_ATG09705</name>
</gene>
<evidence type="ECO:0000256" key="9">
    <source>
        <dbReference type="ARBA" id="ARBA00022842"/>
    </source>
</evidence>
<dbReference type="OrthoDB" id="19639at2759"/>
<reference evidence="14 15" key="1">
    <citation type="submission" date="2019-04" db="EMBL/GenBank/DDBJ databases">
        <title>High contiguity whole genome sequence and gene annotation resource for two Venturia nashicola isolates.</title>
        <authorList>
            <person name="Prokchorchik M."/>
            <person name="Won K."/>
            <person name="Lee Y."/>
            <person name="Choi E.D."/>
            <person name="Segonzac C."/>
            <person name="Sohn K.H."/>
        </authorList>
    </citation>
    <scope>NUCLEOTIDE SEQUENCE [LARGE SCALE GENOMIC DNA]</scope>
    <source>
        <strain evidence="14 15">PRI2</strain>
    </source>
</reference>
<evidence type="ECO:0000256" key="6">
    <source>
        <dbReference type="ARBA" id="ARBA00022679"/>
    </source>
</evidence>
<evidence type="ECO:0000256" key="10">
    <source>
        <dbReference type="ARBA" id="ARBA00022989"/>
    </source>
</evidence>
<comment type="similarity">
    <text evidence="4">Belongs to the UPP synthase family.</text>
</comment>
<evidence type="ECO:0000256" key="8">
    <source>
        <dbReference type="ARBA" id="ARBA00022824"/>
    </source>
</evidence>
<evidence type="ECO:0000256" key="5">
    <source>
        <dbReference type="ARBA" id="ARBA00012596"/>
    </source>
</evidence>